<gene>
    <name evidence="2" type="ORF">GGI25_002433</name>
</gene>
<proteinExistence type="predicted"/>
<sequence>MNTENRHQTQQQQQQQQQRGNSGSPNSSFAVDFQQQGIDSLLQNLERLEHTADKFFDSLAMVGQGPPSLLAAQLVSMTQTCQQMSNDAKTASLLNVPVSTADPVFTENAAILPRYGTGEHKTVFESANSLEDWVQQTTKQTEVLFAERLRLTANVQAALSVPPSKHLDLV</sequence>
<name>A0A9W8GA06_9FUNG</name>
<evidence type="ECO:0000313" key="2">
    <source>
        <dbReference type="EMBL" id="KAJ2678261.1"/>
    </source>
</evidence>
<feature type="region of interest" description="Disordered" evidence="1">
    <location>
        <begin position="1"/>
        <end position="30"/>
    </location>
</feature>
<accession>A0A9W8GA06</accession>
<protein>
    <submittedName>
        <fullName evidence="2">Uncharacterized protein</fullName>
    </submittedName>
</protein>
<organism evidence="2 3">
    <name type="scientific">Coemansia spiralis</name>
    <dbReference type="NCBI Taxonomy" id="417178"/>
    <lineage>
        <taxon>Eukaryota</taxon>
        <taxon>Fungi</taxon>
        <taxon>Fungi incertae sedis</taxon>
        <taxon>Zoopagomycota</taxon>
        <taxon>Kickxellomycotina</taxon>
        <taxon>Kickxellomycetes</taxon>
        <taxon>Kickxellales</taxon>
        <taxon>Kickxellaceae</taxon>
        <taxon>Coemansia</taxon>
    </lineage>
</organism>
<evidence type="ECO:0000256" key="1">
    <source>
        <dbReference type="SAM" id="MobiDB-lite"/>
    </source>
</evidence>
<dbReference type="EMBL" id="JANBTW010000022">
    <property type="protein sequence ID" value="KAJ2678261.1"/>
    <property type="molecule type" value="Genomic_DNA"/>
</dbReference>
<dbReference type="Proteomes" id="UP001151518">
    <property type="component" value="Unassembled WGS sequence"/>
</dbReference>
<feature type="compositionally biased region" description="Polar residues" evidence="1">
    <location>
        <begin position="19"/>
        <end position="30"/>
    </location>
</feature>
<comment type="caution">
    <text evidence="2">The sequence shown here is derived from an EMBL/GenBank/DDBJ whole genome shotgun (WGS) entry which is preliminary data.</text>
</comment>
<feature type="compositionally biased region" description="Low complexity" evidence="1">
    <location>
        <begin position="8"/>
        <end position="18"/>
    </location>
</feature>
<dbReference type="OrthoDB" id="5560791at2759"/>
<evidence type="ECO:0000313" key="3">
    <source>
        <dbReference type="Proteomes" id="UP001151518"/>
    </source>
</evidence>
<reference evidence="2" key="1">
    <citation type="submission" date="2022-07" db="EMBL/GenBank/DDBJ databases">
        <title>Phylogenomic reconstructions and comparative analyses of Kickxellomycotina fungi.</title>
        <authorList>
            <person name="Reynolds N.K."/>
            <person name="Stajich J.E."/>
            <person name="Barry K."/>
            <person name="Grigoriev I.V."/>
            <person name="Crous P."/>
            <person name="Smith M.E."/>
        </authorList>
    </citation>
    <scope>NUCLEOTIDE SEQUENCE</scope>
    <source>
        <strain evidence="2">NRRL 3115</strain>
    </source>
</reference>
<dbReference type="AlphaFoldDB" id="A0A9W8GA06"/>